<dbReference type="PANTHER" id="PTHR14218">
    <property type="entry name" value="PROTEASE S8 TRIPEPTIDYL PEPTIDASE I CLN2"/>
    <property type="match status" value="1"/>
</dbReference>
<feature type="chain" id="PRO_5046523759" evidence="5">
    <location>
        <begin position="31"/>
        <end position="758"/>
    </location>
</feature>
<dbReference type="InterPro" id="IPR015914">
    <property type="entry name" value="PAPs_N"/>
</dbReference>
<dbReference type="InterPro" id="IPR015366">
    <property type="entry name" value="S53_propep"/>
</dbReference>
<dbReference type="Proteomes" id="UP000683559">
    <property type="component" value="Chromosome"/>
</dbReference>
<dbReference type="SMART" id="SM00060">
    <property type="entry name" value="FN3"/>
    <property type="match status" value="2"/>
</dbReference>
<dbReference type="CDD" id="cd11377">
    <property type="entry name" value="Pro-peptidase_S53"/>
    <property type="match status" value="1"/>
</dbReference>
<evidence type="ECO:0000256" key="5">
    <source>
        <dbReference type="SAM" id="SignalP"/>
    </source>
</evidence>
<evidence type="ECO:0000259" key="6">
    <source>
        <dbReference type="PROSITE" id="PS50853"/>
    </source>
</evidence>
<evidence type="ECO:0000313" key="8">
    <source>
        <dbReference type="EMBL" id="QXE89221.1"/>
    </source>
</evidence>
<dbReference type="SMART" id="SM00944">
    <property type="entry name" value="Pro-kuma_activ"/>
    <property type="match status" value="1"/>
</dbReference>
<dbReference type="CDD" id="cd00063">
    <property type="entry name" value="FN3"/>
    <property type="match status" value="1"/>
</dbReference>
<proteinExistence type="predicted"/>
<organism evidence="8 9">
    <name type="scientific">Geomonas subterranea</name>
    <dbReference type="NCBI Taxonomy" id="2847989"/>
    <lineage>
        <taxon>Bacteria</taxon>
        <taxon>Pseudomonadati</taxon>
        <taxon>Thermodesulfobacteriota</taxon>
        <taxon>Desulfuromonadia</taxon>
        <taxon>Geobacterales</taxon>
        <taxon>Geobacteraceae</taxon>
        <taxon>Geomonas</taxon>
    </lineage>
</organism>
<protein>
    <submittedName>
        <fullName evidence="8">Fibronectin type III domain-containing protein</fullName>
    </submittedName>
</protein>
<dbReference type="Pfam" id="PF16656">
    <property type="entry name" value="Pur_ac_phosph_N"/>
    <property type="match status" value="1"/>
</dbReference>
<dbReference type="InterPro" id="IPR003961">
    <property type="entry name" value="FN3_dom"/>
</dbReference>
<dbReference type="RefSeq" id="WP_217285912.1">
    <property type="nucleotide sequence ID" value="NZ_CP077683.1"/>
</dbReference>
<keyword evidence="5" id="KW-0732">Signal</keyword>
<feature type="domain" description="Fibronectin type-III" evidence="6">
    <location>
        <begin position="580"/>
        <end position="671"/>
    </location>
</feature>
<dbReference type="PROSITE" id="PS50853">
    <property type="entry name" value="FN3"/>
    <property type="match status" value="1"/>
</dbReference>
<dbReference type="CDD" id="cd04056">
    <property type="entry name" value="Peptidases_S53"/>
    <property type="match status" value="1"/>
</dbReference>
<evidence type="ECO:0000256" key="1">
    <source>
        <dbReference type="ARBA" id="ARBA00022670"/>
    </source>
</evidence>
<evidence type="ECO:0000256" key="2">
    <source>
        <dbReference type="ARBA" id="ARBA00022801"/>
    </source>
</evidence>
<evidence type="ECO:0000313" key="9">
    <source>
        <dbReference type="Proteomes" id="UP000683559"/>
    </source>
</evidence>
<dbReference type="PANTHER" id="PTHR14218:SF15">
    <property type="entry name" value="TRIPEPTIDYL-PEPTIDASE 1"/>
    <property type="match status" value="1"/>
</dbReference>
<evidence type="ECO:0000256" key="4">
    <source>
        <dbReference type="ARBA" id="ARBA00023145"/>
    </source>
</evidence>
<sequence>MKVVLKKFPLCLGLLFAVATVAGAPSSCWAGNSAQVRLAGHVPARSVASARRLGRLPAVTQMRFSFTLPLRNQQALDDLLRRIYDPADPHYGHYLTGAQFTERFAPTVADYEAVKSYARGLGLTITGTHANRTVLDIAGPAAAVEAAFDLQMHQYQAHSGHNFFAPDREPGVPDAVAARISGMVGLDSSAAWHTHSHAARATEVPMATPYQVGTGPGGGMTPKDIAAAYNLSSVGATGAGQTLALFQLDGYTPSDVAAYAGYYGISSVPLQNVLVDGFSGAPGSGAGEVTLDIELQMALAPGASKIIVYQGPNTAKGVLDTYNRIATDNVAKQVSSSWGLSEGESGSSFLSSENAMFQQMAVQGQTVYAAAGDSGAYDNGSTLSVDDPASQPYVVGVGGTRLYLNSGGSYSRESAWNSDGTVTGGAGGGGVSAFWPTPSWQQRLGNVASSVMRNVPDVALNSDPGTGYSIYYQGKWWIYGGTSCAAPLWAAFTARVNQQRAAGGLAPLGFANPVLYQVGTGSGYGSTFHDVADSTTNLYYPAITGYDNATGWGSFNGANLLAALAPSASSTPTSTPTVTVPAAPAGLKATAGNGTVALSWSASSGATGYSVYRGTAPGKEGTTPVKTGLTTTAYTDTVANGTTYYYKVSAGNSAGSSPLSNEASATPTAPLAFTSGVSGSIGTTTAQIQWKTNLASNSVIRYGTSSGSLGKSLSSSTLVTSHVVKLSSLSRKTTYYFQVSSSAGSSTVTSAIYYFKTQ</sequence>
<reference evidence="8 9" key="1">
    <citation type="submission" date="2021-06" db="EMBL/GenBank/DDBJ databases">
        <title>Gemonas diversity in paddy soil.</title>
        <authorList>
            <person name="Liu G."/>
        </authorList>
    </citation>
    <scope>NUCLEOTIDE SEQUENCE [LARGE SCALE GENOMIC DNA]</scope>
    <source>
        <strain evidence="8 9">RG2</strain>
    </source>
</reference>
<keyword evidence="2" id="KW-0378">Hydrolase</keyword>
<dbReference type="PROSITE" id="PS51695">
    <property type="entry name" value="SEDOLISIN"/>
    <property type="match status" value="1"/>
</dbReference>
<dbReference type="Pfam" id="PF09286">
    <property type="entry name" value="Pro-kuma_activ"/>
    <property type="match status" value="1"/>
</dbReference>
<dbReference type="InterPro" id="IPR030400">
    <property type="entry name" value="Sedolisin_dom"/>
</dbReference>
<name>A0ABX8LEC4_9BACT</name>
<keyword evidence="4" id="KW-0865">Zymogen</keyword>
<gene>
    <name evidence="8" type="ORF">KP001_12195</name>
</gene>
<keyword evidence="9" id="KW-1185">Reference proteome</keyword>
<evidence type="ECO:0000256" key="3">
    <source>
        <dbReference type="ARBA" id="ARBA00022825"/>
    </source>
</evidence>
<evidence type="ECO:0000259" key="7">
    <source>
        <dbReference type="PROSITE" id="PS51695"/>
    </source>
</evidence>
<accession>A0ABX8LEC4</accession>
<feature type="signal peptide" evidence="5">
    <location>
        <begin position="1"/>
        <end position="30"/>
    </location>
</feature>
<keyword evidence="1" id="KW-0645">Protease</keyword>
<keyword evidence="3" id="KW-0720">Serine protease</keyword>
<feature type="domain" description="Peptidase S53" evidence="7">
    <location>
        <begin position="219"/>
        <end position="567"/>
    </location>
</feature>
<dbReference type="EMBL" id="CP077683">
    <property type="protein sequence ID" value="QXE89221.1"/>
    <property type="molecule type" value="Genomic_DNA"/>
</dbReference>
<dbReference type="InterPro" id="IPR050819">
    <property type="entry name" value="Tripeptidyl-peptidase_I"/>
</dbReference>